<accession>A0A1M5A6T7</accession>
<dbReference type="GO" id="GO:0016042">
    <property type="term" value="P:lipid catabolic process"/>
    <property type="evidence" value="ECO:0007669"/>
    <property type="project" value="UniProtKB-KW"/>
</dbReference>
<dbReference type="GO" id="GO:0006793">
    <property type="term" value="P:phosphorus metabolic process"/>
    <property type="evidence" value="ECO:0007669"/>
    <property type="project" value="UniProtKB-ARBA"/>
</dbReference>
<dbReference type="PROSITE" id="PS50035">
    <property type="entry name" value="PLD"/>
    <property type="match status" value="1"/>
</dbReference>
<organism evidence="8 9">
    <name type="scientific">Lactonifactor longoviformis DSM 17459</name>
    <dbReference type="NCBI Taxonomy" id="1122155"/>
    <lineage>
        <taxon>Bacteria</taxon>
        <taxon>Bacillati</taxon>
        <taxon>Bacillota</taxon>
        <taxon>Clostridia</taxon>
        <taxon>Eubacteriales</taxon>
        <taxon>Clostridiaceae</taxon>
        <taxon>Lactonifactor</taxon>
    </lineage>
</organism>
<sequence>MTEKEFHGLLVEMIKRGNNPNKRKILEILERATLSCDKTNIFTQRKWNHFQEYIYITVAPSDLMELMNYKKYIEQIIEQIYPVNDDYEYELFGVEIKPGRVVPNELVSQEIYFEDIQQQIIDELENAKYLIWVSMAWFTNKKLFDVLVAKKKQGVNVQVVIDDNDKNRKAPFSLESEFETYRINIQSYYKNIMHDKFCIIDLATTIHGTFNWTNAANYNKETISVDKNTATAKTFANEFIKLKTRVYG</sequence>
<dbReference type="CDD" id="cd09174">
    <property type="entry name" value="PLDc_Nuc_like_unchar2"/>
    <property type="match status" value="1"/>
</dbReference>
<dbReference type="PANTHER" id="PTHR43856:SF1">
    <property type="entry name" value="MITOCHONDRIAL CARDIOLIPIN HYDROLASE"/>
    <property type="match status" value="1"/>
</dbReference>
<evidence type="ECO:0000256" key="6">
    <source>
        <dbReference type="ARBA" id="ARBA00023098"/>
    </source>
</evidence>
<dbReference type="STRING" id="1122155.SAMN02745158_03066"/>
<gene>
    <name evidence="8" type="ORF">SAMN02745158_03066</name>
</gene>
<name>A0A1M5A6T7_9CLOT</name>
<dbReference type="RefSeq" id="WP_072853286.1">
    <property type="nucleotide sequence ID" value="NZ_FQVI01000018.1"/>
</dbReference>
<dbReference type="Gene3D" id="3.30.870.10">
    <property type="entry name" value="Endonuclease Chain A"/>
    <property type="match status" value="1"/>
</dbReference>
<dbReference type="Proteomes" id="UP000184245">
    <property type="component" value="Unassembled WGS sequence"/>
</dbReference>
<comment type="catalytic activity">
    <reaction evidence="1">
        <text>a 1,2-diacyl-sn-glycero-3-phosphocholine + H2O = a 1,2-diacyl-sn-glycero-3-phosphate + choline + H(+)</text>
        <dbReference type="Rhea" id="RHEA:14445"/>
        <dbReference type="ChEBI" id="CHEBI:15354"/>
        <dbReference type="ChEBI" id="CHEBI:15377"/>
        <dbReference type="ChEBI" id="CHEBI:15378"/>
        <dbReference type="ChEBI" id="CHEBI:57643"/>
        <dbReference type="ChEBI" id="CHEBI:58608"/>
        <dbReference type="EC" id="3.1.4.4"/>
    </reaction>
</comment>
<keyword evidence="6" id="KW-0443">Lipid metabolism</keyword>
<evidence type="ECO:0000313" key="8">
    <source>
        <dbReference type="EMBL" id="SHF25847.1"/>
    </source>
</evidence>
<keyword evidence="5" id="KW-0442">Lipid degradation</keyword>
<comment type="similarity">
    <text evidence="2">Belongs to the phospholipase D family.</text>
</comment>
<keyword evidence="4" id="KW-0378">Hydrolase</keyword>
<dbReference type="OrthoDB" id="9762009at2"/>
<protein>
    <recommendedName>
        <fullName evidence="3">phospholipase D</fullName>
        <ecNumber evidence="3">3.1.4.4</ecNumber>
    </recommendedName>
</protein>
<dbReference type="InterPro" id="IPR001736">
    <property type="entry name" value="PLipase_D/transphosphatidylase"/>
</dbReference>
<dbReference type="InterPro" id="IPR025202">
    <property type="entry name" value="PLD-like_dom"/>
</dbReference>
<evidence type="ECO:0000256" key="3">
    <source>
        <dbReference type="ARBA" id="ARBA00012027"/>
    </source>
</evidence>
<evidence type="ECO:0000259" key="7">
    <source>
        <dbReference type="PROSITE" id="PS50035"/>
    </source>
</evidence>
<evidence type="ECO:0000256" key="1">
    <source>
        <dbReference type="ARBA" id="ARBA00000798"/>
    </source>
</evidence>
<dbReference type="PANTHER" id="PTHR43856">
    <property type="entry name" value="CARDIOLIPIN HYDROLASE"/>
    <property type="match status" value="1"/>
</dbReference>
<dbReference type="AlphaFoldDB" id="A0A1M5A6T7"/>
<dbReference type="EMBL" id="FQVI01000018">
    <property type="protein sequence ID" value="SHF25847.1"/>
    <property type="molecule type" value="Genomic_DNA"/>
</dbReference>
<evidence type="ECO:0000256" key="5">
    <source>
        <dbReference type="ARBA" id="ARBA00022963"/>
    </source>
</evidence>
<dbReference type="Pfam" id="PF13091">
    <property type="entry name" value="PLDc_2"/>
    <property type="match status" value="1"/>
</dbReference>
<evidence type="ECO:0000256" key="4">
    <source>
        <dbReference type="ARBA" id="ARBA00022801"/>
    </source>
</evidence>
<dbReference type="GO" id="GO:0004630">
    <property type="term" value="F:phospholipase D activity"/>
    <property type="evidence" value="ECO:0007669"/>
    <property type="project" value="UniProtKB-EC"/>
</dbReference>
<reference evidence="8 9" key="1">
    <citation type="submission" date="2016-11" db="EMBL/GenBank/DDBJ databases">
        <authorList>
            <person name="Jaros S."/>
            <person name="Januszkiewicz K."/>
            <person name="Wedrychowicz H."/>
        </authorList>
    </citation>
    <scope>NUCLEOTIDE SEQUENCE [LARGE SCALE GENOMIC DNA]</scope>
    <source>
        <strain evidence="8 9">DSM 17459</strain>
    </source>
</reference>
<dbReference type="SUPFAM" id="SSF56024">
    <property type="entry name" value="Phospholipase D/nuclease"/>
    <property type="match status" value="1"/>
</dbReference>
<proteinExistence type="inferred from homology"/>
<dbReference type="EC" id="3.1.4.4" evidence="3"/>
<feature type="domain" description="PLD phosphodiesterase" evidence="7">
    <location>
        <begin position="189"/>
        <end position="216"/>
    </location>
</feature>
<dbReference type="GO" id="GO:0016891">
    <property type="term" value="F:RNA endonuclease activity producing 5'-phosphomonoesters, hydrolytic mechanism"/>
    <property type="evidence" value="ECO:0007669"/>
    <property type="project" value="TreeGrafter"/>
</dbReference>
<evidence type="ECO:0000313" key="9">
    <source>
        <dbReference type="Proteomes" id="UP000184245"/>
    </source>
</evidence>
<evidence type="ECO:0000256" key="2">
    <source>
        <dbReference type="ARBA" id="ARBA00008664"/>
    </source>
</evidence>
<dbReference type="InterPro" id="IPR051406">
    <property type="entry name" value="PLD_domain"/>
</dbReference>
<keyword evidence="9" id="KW-1185">Reference proteome</keyword>